<proteinExistence type="inferred from homology"/>
<dbReference type="SUPFAM" id="SSF53448">
    <property type="entry name" value="Nucleotide-diphospho-sugar transferases"/>
    <property type="match status" value="1"/>
</dbReference>
<comment type="subcellular location">
    <subcellularLocation>
        <location evidence="8">Cytoplasm</location>
    </subcellularLocation>
</comment>
<evidence type="ECO:0000256" key="8">
    <source>
        <dbReference type="HAMAP-Rule" id="MF_00316"/>
    </source>
</evidence>
<protein>
    <recommendedName>
        <fullName evidence="8">Molybdenum cofactor guanylyltransferase</fullName>
        <shortName evidence="8">MoCo guanylyltransferase</shortName>
        <ecNumber evidence="8">2.7.7.77</ecNumber>
    </recommendedName>
    <alternativeName>
        <fullName evidence="8">GTP:molybdopterin guanylyltransferase</fullName>
    </alternativeName>
    <alternativeName>
        <fullName evidence="8">Mo-MPT guanylyltransferase</fullName>
    </alternativeName>
    <alternativeName>
        <fullName evidence="8">Molybdopterin guanylyltransferase</fullName>
    </alternativeName>
    <alternativeName>
        <fullName evidence="8">Molybdopterin-guanine dinucleotide synthase</fullName>
        <shortName evidence="8">MGD synthase</shortName>
    </alternativeName>
</protein>
<dbReference type="EC" id="2.7.7.77" evidence="8"/>
<dbReference type="NCBIfam" id="TIGR02665">
    <property type="entry name" value="molyb_mobA"/>
    <property type="match status" value="1"/>
</dbReference>
<dbReference type="GO" id="GO:1902758">
    <property type="term" value="P:bis(molybdopterin guanine dinucleotide)molybdenum biosynthetic process"/>
    <property type="evidence" value="ECO:0007669"/>
    <property type="project" value="TreeGrafter"/>
</dbReference>
<comment type="caution">
    <text evidence="8">Lacks conserved residue(s) required for the propagation of feature annotation.</text>
</comment>
<comment type="catalytic activity">
    <reaction evidence="8">
        <text>Mo-molybdopterin + GTP + H(+) = Mo-molybdopterin guanine dinucleotide + diphosphate</text>
        <dbReference type="Rhea" id="RHEA:34243"/>
        <dbReference type="ChEBI" id="CHEBI:15378"/>
        <dbReference type="ChEBI" id="CHEBI:33019"/>
        <dbReference type="ChEBI" id="CHEBI:37565"/>
        <dbReference type="ChEBI" id="CHEBI:71302"/>
        <dbReference type="ChEBI" id="CHEBI:71310"/>
        <dbReference type="EC" id="2.7.7.77"/>
    </reaction>
</comment>
<dbReference type="GO" id="GO:0046872">
    <property type="term" value="F:metal ion binding"/>
    <property type="evidence" value="ECO:0007669"/>
    <property type="project" value="UniProtKB-KW"/>
</dbReference>
<feature type="domain" description="MobA-like NTP transferase" evidence="9">
    <location>
        <begin position="6"/>
        <end position="162"/>
    </location>
</feature>
<evidence type="ECO:0000256" key="5">
    <source>
        <dbReference type="ARBA" id="ARBA00022842"/>
    </source>
</evidence>
<feature type="binding site" evidence="8">
    <location>
        <begin position="9"/>
        <end position="11"/>
    </location>
    <ligand>
        <name>GTP</name>
        <dbReference type="ChEBI" id="CHEBI:37565"/>
    </ligand>
</feature>
<sequence length="194" mass="21576">MKGITGIILAGGRATRMGGDDKGLTTINGKPMVQHVIERLTPQVGTMIISANRNQRYYEAFGYPVISDYNDKFDGPLAGIASAIEITDTPLILVTPCDTPLIPADLVERLYESLQQTDSPIAVAHDGERMQQLCFLASHHIIDSIKERLADNERRVYRWLESLNPAICNFNSTMLFSNINTPEEQSAIEQQLQD</sequence>
<feature type="binding site" evidence="8">
    <location>
        <position position="22"/>
    </location>
    <ligand>
        <name>GTP</name>
        <dbReference type="ChEBI" id="CHEBI:37565"/>
    </ligand>
</feature>
<dbReference type="EMBL" id="JACNFK010000015">
    <property type="protein sequence ID" value="MBC8519081.1"/>
    <property type="molecule type" value="Genomic_DNA"/>
</dbReference>
<keyword evidence="7 8" id="KW-0501">Molybdenum cofactor biosynthesis</keyword>
<reference evidence="10 11" key="1">
    <citation type="submission" date="2020-08" db="EMBL/GenBank/DDBJ databases">
        <title>Bridging the membrane lipid divide: bacteria of the FCB group superphylum have the potential to synthesize archaeal ether lipids.</title>
        <authorList>
            <person name="Villanueva L."/>
            <person name="Von Meijenfeldt F.A.B."/>
            <person name="Westbye A.B."/>
            <person name="Yadav S."/>
            <person name="Hopmans E.C."/>
            <person name="Dutilh B.E."/>
            <person name="Sinninghe Damste J.S."/>
        </authorList>
    </citation>
    <scope>NUCLEOTIDE SEQUENCE [LARGE SCALE GENOMIC DNA]</scope>
    <source>
        <strain evidence="10">NIOZ-UU100</strain>
    </source>
</reference>
<dbReference type="Pfam" id="PF12804">
    <property type="entry name" value="NTP_transf_3"/>
    <property type="match status" value="1"/>
</dbReference>
<dbReference type="InterPro" id="IPR029044">
    <property type="entry name" value="Nucleotide-diphossugar_trans"/>
</dbReference>
<dbReference type="CDD" id="cd02503">
    <property type="entry name" value="MobA"/>
    <property type="match status" value="1"/>
</dbReference>
<keyword evidence="6 8" id="KW-0342">GTP-binding</keyword>
<dbReference type="GO" id="GO:0005525">
    <property type="term" value="F:GTP binding"/>
    <property type="evidence" value="ECO:0007669"/>
    <property type="project" value="UniProtKB-UniRule"/>
</dbReference>
<evidence type="ECO:0000256" key="6">
    <source>
        <dbReference type="ARBA" id="ARBA00023134"/>
    </source>
</evidence>
<feature type="binding site" evidence="8">
    <location>
        <position position="98"/>
    </location>
    <ligand>
        <name>GTP</name>
        <dbReference type="ChEBI" id="CHEBI:37565"/>
    </ligand>
</feature>
<keyword evidence="5 8" id="KW-0460">Magnesium</keyword>
<keyword evidence="4 8" id="KW-0547">Nucleotide-binding</keyword>
<comment type="subunit">
    <text evidence="8">Monomer.</text>
</comment>
<accession>A0A8J6P9Z7</accession>
<dbReference type="InterPro" id="IPR025877">
    <property type="entry name" value="MobA-like_NTP_Trfase"/>
</dbReference>
<keyword evidence="2 8" id="KW-0808">Transferase</keyword>
<dbReference type="PANTHER" id="PTHR19136">
    <property type="entry name" value="MOLYBDENUM COFACTOR GUANYLYLTRANSFERASE"/>
    <property type="match status" value="1"/>
</dbReference>
<keyword evidence="1 8" id="KW-0963">Cytoplasm</keyword>
<comment type="domain">
    <text evidence="8">The N-terminal domain determines nucleotide recognition and specific binding, while the C-terminal domain determines the specific binding to the target protein.</text>
</comment>
<comment type="caution">
    <text evidence="10">The sequence shown here is derived from an EMBL/GenBank/DDBJ whole genome shotgun (WGS) entry which is preliminary data.</text>
</comment>
<name>A0A8J6P9Z7_9GAMM</name>
<evidence type="ECO:0000256" key="3">
    <source>
        <dbReference type="ARBA" id="ARBA00022723"/>
    </source>
</evidence>
<evidence type="ECO:0000256" key="1">
    <source>
        <dbReference type="ARBA" id="ARBA00022490"/>
    </source>
</evidence>
<evidence type="ECO:0000259" key="9">
    <source>
        <dbReference type="Pfam" id="PF12804"/>
    </source>
</evidence>
<dbReference type="Proteomes" id="UP000654401">
    <property type="component" value="Unassembled WGS sequence"/>
</dbReference>
<feature type="binding site" evidence="8">
    <location>
        <position position="98"/>
    </location>
    <ligand>
        <name>Mg(2+)</name>
        <dbReference type="ChEBI" id="CHEBI:18420"/>
    </ligand>
</feature>
<keyword evidence="10" id="KW-0548">Nucleotidyltransferase</keyword>
<evidence type="ECO:0000256" key="2">
    <source>
        <dbReference type="ARBA" id="ARBA00022679"/>
    </source>
</evidence>
<organism evidence="10 11">
    <name type="scientific">Candidatus Thiopontia autotrophica</name>
    <dbReference type="NCBI Taxonomy" id="2841688"/>
    <lineage>
        <taxon>Bacteria</taxon>
        <taxon>Pseudomonadati</taxon>
        <taxon>Pseudomonadota</taxon>
        <taxon>Gammaproteobacteria</taxon>
        <taxon>Candidatus Thiopontia</taxon>
    </lineage>
</organism>
<evidence type="ECO:0000256" key="4">
    <source>
        <dbReference type="ARBA" id="ARBA00022741"/>
    </source>
</evidence>
<dbReference type="GO" id="GO:0061603">
    <property type="term" value="F:molybdenum cofactor guanylyltransferase activity"/>
    <property type="evidence" value="ECO:0007669"/>
    <property type="project" value="UniProtKB-EC"/>
</dbReference>
<dbReference type="HAMAP" id="MF_00316">
    <property type="entry name" value="MobA"/>
    <property type="match status" value="1"/>
</dbReference>
<dbReference type="InterPro" id="IPR013482">
    <property type="entry name" value="Molybde_CF_guanTrfase"/>
</dbReference>
<comment type="similarity">
    <text evidence="8">Belongs to the MobA family.</text>
</comment>
<evidence type="ECO:0000313" key="11">
    <source>
        <dbReference type="Proteomes" id="UP000654401"/>
    </source>
</evidence>
<dbReference type="AlphaFoldDB" id="A0A8J6P9Z7"/>
<keyword evidence="3 8" id="KW-0479">Metal-binding</keyword>
<comment type="cofactor">
    <cofactor evidence="8">
        <name>Mg(2+)</name>
        <dbReference type="ChEBI" id="CHEBI:18420"/>
    </cofactor>
</comment>
<dbReference type="GO" id="GO:0005737">
    <property type="term" value="C:cytoplasm"/>
    <property type="evidence" value="ECO:0007669"/>
    <property type="project" value="UniProtKB-SubCell"/>
</dbReference>
<dbReference type="Gene3D" id="3.90.550.10">
    <property type="entry name" value="Spore Coat Polysaccharide Biosynthesis Protein SpsA, Chain A"/>
    <property type="match status" value="1"/>
</dbReference>
<feature type="binding site" evidence="8">
    <location>
        <position position="68"/>
    </location>
    <ligand>
        <name>GTP</name>
        <dbReference type="ChEBI" id="CHEBI:37565"/>
    </ligand>
</feature>
<evidence type="ECO:0000313" key="10">
    <source>
        <dbReference type="EMBL" id="MBC8519081.1"/>
    </source>
</evidence>
<comment type="function">
    <text evidence="8">Transfers a GMP moiety from GTP to Mo-molybdopterin (Mo-MPT) cofactor (Moco or molybdenum cofactor) to form Mo-molybdopterin guanine dinucleotide (Mo-MGD) cofactor.</text>
</comment>
<dbReference type="PANTHER" id="PTHR19136:SF81">
    <property type="entry name" value="MOLYBDENUM COFACTOR GUANYLYLTRANSFERASE"/>
    <property type="match status" value="1"/>
</dbReference>
<evidence type="ECO:0000256" key="7">
    <source>
        <dbReference type="ARBA" id="ARBA00023150"/>
    </source>
</evidence>
<gene>
    <name evidence="8 10" type="primary">mobA</name>
    <name evidence="10" type="ORF">H8D24_01550</name>
</gene>